<feature type="domain" description="Copper amine oxidase-like N-terminal" evidence="2">
    <location>
        <begin position="44"/>
        <end position="152"/>
    </location>
</feature>
<feature type="signal peptide" evidence="1">
    <location>
        <begin position="1"/>
        <end position="27"/>
    </location>
</feature>
<accession>M8D3H5</accession>
<evidence type="ECO:0000313" key="4">
    <source>
        <dbReference type="Proteomes" id="UP000012085"/>
    </source>
</evidence>
<keyword evidence="1" id="KW-0732">Signal</keyword>
<feature type="chain" id="PRO_5004094979" description="Copper amine oxidase-like N-terminal domain-containing protein" evidence="1">
    <location>
        <begin position="28"/>
        <end position="545"/>
    </location>
</feature>
<evidence type="ECO:0000259" key="2">
    <source>
        <dbReference type="Pfam" id="PF07833"/>
    </source>
</evidence>
<dbReference type="Pfam" id="PF07833">
    <property type="entry name" value="Cu_amine_oxidN1"/>
    <property type="match status" value="1"/>
</dbReference>
<evidence type="ECO:0000313" key="3">
    <source>
        <dbReference type="EMBL" id="EMT45376.1"/>
    </source>
</evidence>
<name>M8D3H5_9BACL</name>
<sequence>MKKVWCFMLVCGMIVAMLSFDYRVAVASSIVEVDWEENVVNVFVNGKEVFFDSPQPPYVKNGYTLVPFRGIFEALGAALLWDEKTKTITGKLNDRTIVLRLNEKTAMVNGEKVRLDVPAISKYGRAFVPLRFISEGLGCQVFWNGKERVVHIFSLQGVNVTYIPTILNVDTSDYRYGNHFTVSNRYMFADQGKIHILESYDGRLYIHHFDPTFRSHQQTVVPMDLPLFGGFHVADDGYYYVVYGANNDSESNSKDVFSVVKYNKEWKEVEKLRIRGVYVTQPFRASNLEMDSRNGVLAIHTARLRYTSEDGLRHQSNISFLIDTKTMTLLPKDSYQWPTNHVSHSFATFVRFDGDRVVYVDHGDAYPRSIVLQSEENGLITNIINILRFPGRVGDNYTGAHLGGFEVATNNYLVVGSSVYPKNPYGASEVKNLFVAIVPKNAEDDTAVKINWLTNFSSSSGKSVEEMHIRKINDSRFLLIWSVDGEDELSSTFYTIIDGEGRVVKEPKKVDVPTPGNMHPLIIGHDVYWYSTDYLGTLIYKLHVE</sequence>
<dbReference type="InterPro" id="IPR036582">
    <property type="entry name" value="Mao_N_sf"/>
</dbReference>
<dbReference type="EMBL" id="APCD01000017">
    <property type="protein sequence ID" value="EMT45376.1"/>
    <property type="molecule type" value="Genomic_DNA"/>
</dbReference>
<proteinExistence type="predicted"/>
<dbReference type="RefSeq" id="WP_003398061.1">
    <property type="nucleotide sequence ID" value="NZ_APCD01000017.1"/>
</dbReference>
<dbReference type="InterPro" id="IPR012854">
    <property type="entry name" value="Cu_amine_oxidase-like_N"/>
</dbReference>
<evidence type="ECO:0000256" key="1">
    <source>
        <dbReference type="SAM" id="SignalP"/>
    </source>
</evidence>
<protein>
    <recommendedName>
        <fullName evidence="2">Copper amine oxidase-like N-terminal domain-containing protein</fullName>
    </recommendedName>
</protein>
<dbReference type="SUPFAM" id="SSF117281">
    <property type="entry name" value="Kelch motif"/>
    <property type="match status" value="1"/>
</dbReference>
<dbReference type="Proteomes" id="UP000012085">
    <property type="component" value="Unassembled WGS sequence"/>
</dbReference>
<gene>
    <name evidence="3" type="ORF">H919_10328</name>
</gene>
<dbReference type="Gene3D" id="3.30.457.10">
    <property type="entry name" value="Copper amine oxidase-like, N-terminal domain"/>
    <property type="match status" value="1"/>
</dbReference>
<dbReference type="InterPro" id="IPR015915">
    <property type="entry name" value="Kelch-typ_b-propeller"/>
</dbReference>
<reference evidence="3 4" key="2">
    <citation type="journal article" date="2015" name="Genome Announc.">
        <title>Genome Sequence of Anoxybacillus flavithermus Strain AK1, a Thermophile Isolated from a Hot Spring in Saudi Arabia.</title>
        <authorList>
            <person name="Khalil A."/>
            <person name="Sivakumar N."/>
            <person name="Qarawi S."/>
        </authorList>
    </citation>
    <scope>NUCLEOTIDE SEQUENCE [LARGE SCALE GENOMIC DNA]</scope>
    <source>
        <strain evidence="3 4">AK1</strain>
    </source>
</reference>
<dbReference type="AlphaFoldDB" id="M8D3H5"/>
<dbReference type="PATRIC" id="fig|1297581.3.peg.2097"/>
<dbReference type="SUPFAM" id="SSF55383">
    <property type="entry name" value="Copper amine oxidase, domain N"/>
    <property type="match status" value="1"/>
</dbReference>
<comment type="caution">
    <text evidence="3">The sequence shown here is derived from an EMBL/GenBank/DDBJ whole genome shotgun (WGS) entry which is preliminary data.</text>
</comment>
<reference evidence="3 4" key="1">
    <citation type="submission" date="2013-03" db="EMBL/GenBank/DDBJ databases">
        <title>Assembly of a new bacterial strain Anoxybacillus flavithermus AK1.</title>
        <authorList>
            <person name="Rajan I."/>
            <person name="PoliReddy D."/>
            <person name="Sugumar T."/>
            <person name="Rathinam K."/>
            <person name="Alqarawi S."/>
            <person name="Khalil A.B."/>
            <person name="Sivakumar N."/>
        </authorList>
    </citation>
    <scope>NUCLEOTIDE SEQUENCE [LARGE SCALE GENOMIC DNA]</scope>
    <source>
        <strain evidence="3 4">AK1</strain>
    </source>
</reference>
<organism evidence="3 4">
    <name type="scientific">Anoxybacillus flavithermus AK1</name>
    <dbReference type="NCBI Taxonomy" id="1297581"/>
    <lineage>
        <taxon>Bacteria</taxon>
        <taxon>Bacillati</taxon>
        <taxon>Bacillota</taxon>
        <taxon>Bacilli</taxon>
        <taxon>Bacillales</taxon>
        <taxon>Anoxybacillaceae</taxon>
        <taxon>Anoxybacillus</taxon>
    </lineage>
</organism>